<protein>
    <submittedName>
        <fullName evidence="1">Uncharacterized protein</fullName>
    </submittedName>
</protein>
<proteinExistence type="predicted"/>
<evidence type="ECO:0000313" key="1">
    <source>
        <dbReference type="EMBL" id="KAK9766315.1"/>
    </source>
</evidence>
<dbReference type="Proteomes" id="UP001479436">
    <property type="component" value="Unassembled WGS sequence"/>
</dbReference>
<organism evidence="1 2">
    <name type="scientific">Basidiobolus ranarum</name>
    <dbReference type="NCBI Taxonomy" id="34480"/>
    <lineage>
        <taxon>Eukaryota</taxon>
        <taxon>Fungi</taxon>
        <taxon>Fungi incertae sedis</taxon>
        <taxon>Zoopagomycota</taxon>
        <taxon>Entomophthoromycotina</taxon>
        <taxon>Basidiobolomycetes</taxon>
        <taxon>Basidiobolales</taxon>
        <taxon>Basidiobolaceae</taxon>
        <taxon>Basidiobolus</taxon>
    </lineage>
</organism>
<sequence length="79" mass="9051">MVVPEESTVVLRAMSRKIKKYKERINEEDIKNGYSVLKSGNEEHQASINVKDKTKNQAAYRRDRNFIKLKVSKAGGLLT</sequence>
<gene>
    <name evidence="1" type="ORF">K7432_004691</name>
</gene>
<name>A0ABR2WXY8_9FUNG</name>
<reference evidence="1 2" key="1">
    <citation type="submission" date="2023-04" db="EMBL/GenBank/DDBJ databases">
        <title>Genome of Basidiobolus ranarum AG-B5.</title>
        <authorList>
            <person name="Stajich J.E."/>
            <person name="Carter-House D."/>
            <person name="Gryganskyi A."/>
        </authorList>
    </citation>
    <scope>NUCLEOTIDE SEQUENCE [LARGE SCALE GENOMIC DNA]</scope>
    <source>
        <strain evidence="1 2">AG-B5</strain>
    </source>
</reference>
<comment type="caution">
    <text evidence="1">The sequence shown here is derived from an EMBL/GenBank/DDBJ whole genome shotgun (WGS) entry which is preliminary data.</text>
</comment>
<accession>A0ABR2WXY8</accession>
<dbReference type="EMBL" id="JASJQH010000167">
    <property type="protein sequence ID" value="KAK9766315.1"/>
    <property type="molecule type" value="Genomic_DNA"/>
</dbReference>
<evidence type="ECO:0000313" key="2">
    <source>
        <dbReference type="Proteomes" id="UP001479436"/>
    </source>
</evidence>
<keyword evidence="2" id="KW-1185">Reference proteome</keyword>